<sequence length="437" mass="47154">MSTSQAPIGGALAGVRIVDLTAVIFGPYCTQILADYGADVIKVEAPEGDTTRWTGPSLDHGRAAIFLAANRNKRSVVLDLKQPAAREALLALVDTADVFVHSVRPQKLEKLGLGPAALMARNPRLIYAGLHGFGSDGPYAGQPAYDDIIQGLSGVADLMERQTGTPRYFPTIAADKACGQVAAHAVLAALFQRERTGRGQCVEVPMFESMTSFMLLEHFYGRHLAREGEPDPAPGPARGADGDGDGDAAQAHSAGYPRLLTPWRRPQRTADGHVCILPYTTAHWQLFFEHTGHPELASDPRFQDIASRTRHIAELYEIAGEIVAHRDTAWWLELCKRLEIPAAPVNRLEDMEHDPHLKAVGLFPTVHGDDGSACRLVRNPVRLADSEVPMRMPPSLGEHTLEVLAEAGLDAEAIRRLVGSGAARTHAGGSGGPEQDR</sequence>
<dbReference type="InterPro" id="IPR044855">
    <property type="entry name" value="CoA-Trfase_III_dom3_sf"/>
</dbReference>
<dbReference type="Proteomes" id="UP000532440">
    <property type="component" value="Unassembled WGS sequence"/>
</dbReference>
<dbReference type="Pfam" id="PF02515">
    <property type="entry name" value="CoA_transf_3"/>
    <property type="match status" value="1"/>
</dbReference>
<dbReference type="InterPro" id="IPR003673">
    <property type="entry name" value="CoA-Trfase_fam_III"/>
</dbReference>
<dbReference type="RefSeq" id="WP_183970334.1">
    <property type="nucleotide sequence ID" value="NZ_BAABEW010000020.1"/>
</dbReference>
<name>A0A7W8HM11_9BURK</name>
<keyword evidence="1 3" id="KW-0808">Transferase</keyword>
<dbReference type="EMBL" id="JACHGB010000007">
    <property type="protein sequence ID" value="MBB5273578.1"/>
    <property type="molecule type" value="Genomic_DNA"/>
</dbReference>
<dbReference type="Gene3D" id="3.30.1540.10">
    <property type="entry name" value="formyl-coa transferase, domain 3"/>
    <property type="match status" value="1"/>
</dbReference>
<evidence type="ECO:0000313" key="3">
    <source>
        <dbReference type="EMBL" id="MBB5273578.1"/>
    </source>
</evidence>
<feature type="region of interest" description="Disordered" evidence="2">
    <location>
        <begin position="225"/>
        <end position="251"/>
    </location>
</feature>
<dbReference type="SUPFAM" id="SSF89796">
    <property type="entry name" value="CoA-transferase family III (CaiB/BaiF)"/>
    <property type="match status" value="1"/>
</dbReference>
<evidence type="ECO:0000256" key="2">
    <source>
        <dbReference type="SAM" id="MobiDB-lite"/>
    </source>
</evidence>
<comment type="caution">
    <text evidence="3">The sequence shown here is derived from an EMBL/GenBank/DDBJ whole genome shotgun (WGS) entry which is preliminary data.</text>
</comment>
<organism evidence="3 4">
    <name type="scientific">Quisquiliibacterium transsilvanicum</name>
    <dbReference type="NCBI Taxonomy" id="1549638"/>
    <lineage>
        <taxon>Bacteria</taxon>
        <taxon>Pseudomonadati</taxon>
        <taxon>Pseudomonadota</taxon>
        <taxon>Betaproteobacteria</taxon>
        <taxon>Burkholderiales</taxon>
        <taxon>Burkholderiaceae</taxon>
        <taxon>Quisquiliibacterium</taxon>
    </lineage>
</organism>
<dbReference type="InterPro" id="IPR050483">
    <property type="entry name" value="CoA-transferase_III_domain"/>
</dbReference>
<dbReference type="AlphaFoldDB" id="A0A7W8HM11"/>
<evidence type="ECO:0000313" key="4">
    <source>
        <dbReference type="Proteomes" id="UP000532440"/>
    </source>
</evidence>
<proteinExistence type="predicted"/>
<evidence type="ECO:0000256" key="1">
    <source>
        <dbReference type="ARBA" id="ARBA00022679"/>
    </source>
</evidence>
<dbReference type="GO" id="GO:0008410">
    <property type="term" value="F:CoA-transferase activity"/>
    <property type="evidence" value="ECO:0007669"/>
    <property type="project" value="TreeGrafter"/>
</dbReference>
<accession>A0A7W8HM11</accession>
<reference evidence="3 4" key="1">
    <citation type="submission" date="2020-08" db="EMBL/GenBank/DDBJ databases">
        <title>Genomic Encyclopedia of Type Strains, Phase IV (KMG-IV): sequencing the most valuable type-strain genomes for metagenomic binning, comparative biology and taxonomic classification.</title>
        <authorList>
            <person name="Goeker M."/>
        </authorList>
    </citation>
    <scope>NUCLEOTIDE SEQUENCE [LARGE SCALE GENOMIC DNA]</scope>
    <source>
        <strain evidence="3 4">DSM 29781</strain>
    </source>
</reference>
<gene>
    <name evidence="3" type="ORF">HNQ70_003608</name>
</gene>
<dbReference type="InterPro" id="IPR023606">
    <property type="entry name" value="CoA-Trfase_III_dom_1_sf"/>
</dbReference>
<dbReference type="PANTHER" id="PTHR48207:SF4">
    <property type="entry name" value="BLL6097 PROTEIN"/>
    <property type="match status" value="1"/>
</dbReference>
<dbReference type="PANTHER" id="PTHR48207">
    <property type="entry name" value="SUCCINATE--HYDROXYMETHYLGLUTARATE COA-TRANSFERASE"/>
    <property type="match status" value="1"/>
</dbReference>
<protein>
    <submittedName>
        <fullName evidence="3">Crotonobetainyl-CoA:carnitine CoA-transferase CaiB-like acyl-CoA transferase</fullName>
    </submittedName>
</protein>
<dbReference type="Gene3D" id="3.40.50.10540">
    <property type="entry name" value="Crotonobetainyl-coa:carnitine coa-transferase, domain 1"/>
    <property type="match status" value="1"/>
</dbReference>
<keyword evidence="4" id="KW-1185">Reference proteome</keyword>